<sequence>MHLDPAASVIDALGGVGAVAKHLGLNPSTVRRFQYDRARSGTGGFIPYDHMFSLMLLSIKLGKPLSLEAMVLTPDQRAELKKLAQSSPQTETASPRKSVEVTQ</sequence>
<comment type="caution">
    <text evidence="2">The sequence shown here is derived from an EMBL/GenBank/DDBJ whole genome shotgun (WGS) entry which is preliminary data.</text>
</comment>
<organism evidence="2 3">
    <name type="scientific">Roseibium sediminicola</name>
    <dbReference type="NCBI Taxonomy" id="2933272"/>
    <lineage>
        <taxon>Bacteria</taxon>
        <taxon>Pseudomonadati</taxon>
        <taxon>Pseudomonadota</taxon>
        <taxon>Alphaproteobacteria</taxon>
        <taxon>Hyphomicrobiales</taxon>
        <taxon>Stappiaceae</taxon>
        <taxon>Roseibium</taxon>
    </lineage>
</organism>
<evidence type="ECO:0000313" key="2">
    <source>
        <dbReference type="EMBL" id="MCK7615215.1"/>
    </source>
</evidence>
<protein>
    <submittedName>
        <fullName evidence="2">Uncharacterized protein</fullName>
    </submittedName>
</protein>
<evidence type="ECO:0000256" key="1">
    <source>
        <dbReference type="SAM" id="MobiDB-lite"/>
    </source>
</evidence>
<reference evidence="2" key="1">
    <citation type="submission" date="2022-04" db="EMBL/GenBank/DDBJ databases">
        <title>Roseibium sp. CAU 1639 isolated from mud.</title>
        <authorList>
            <person name="Kim W."/>
        </authorList>
    </citation>
    <scope>NUCLEOTIDE SEQUENCE</scope>
    <source>
        <strain evidence="2">CAU 1639</strain>
    </source>
</reference>
<evidence type="ECO:0000313" key="3">
    <source>
        <dbReference type="Proteomes" id="UP001431221"/>
    </source>
</evidence>
<dbReference type="EMBL" id="JALNMJ010000022">
    <property type="protein sequence ID" value="MCK7615215.1"/>
    <property type="molecule type" value="Genomic_DNA"/>
</dbReference>
<dbReference type="RefSeq" id="WP_248158292.1">
    <property type="nucleotide sequence ID" value="NZ_JALNMJ010000022.1"/>
</dbReference>
<dbReference type="Proteomes" id="UP001431221">
    <property type="component" value="Unassembled WGS sequence"/>
</dbReference>
<name>A0ABT0H0J1_9HYPH</name>
<keyword evidence="3" id="KW-1185">Reference proteome</keyword>
<feature type="compositionally biased region" description="Polar residues" evidence="1">
    <location>
        <begin position="84"/>
        <end position="103"/>
    </location>
</feature>
<accession>A0ABT0H0J1</accession>
<feature type="region of interest" description="Disordered" evidence="1">
    <location>
        <begin position="80"/>
        <end position="103"/>
    </location>
</feature>
<proteinExistence type="predicted"/>
<gene>
    <name evidence="2" type="ORF">M0H32_23870</name>
</gene>